<dbReference type="Gene3D" id="1.10.357.10">
    <property type="entry name" value="Tetracycline Repressor, domain 2"/>
    <property type="match status" value="1"/>
</dbReference>
<evidence type="ECO:0000256" key="1">
    <source>
        <dbReference type="ARBA" id="ARBA00023015"/>
    </source>
</evidence>
<dbReference type="SUPFAM" id="SSF46689">
    <property type="entry name" value="Homeodomain-like"/>
    <property type="match status" value="1"/>
</dbReference>
<feature type="domain" description="HTH tetR-type" evidence="5">
    <location>
        <begin position="9"/>
        <end position="69"/>
    </location>
</feature>
<dbReference type="InterPro" id="IPR001647">
    <property type="entry name" value="HTH_TetR"/>
</dbReference>
<dbReference type="GO" id="GO:0003677">
    <property type="term" value="F:DNA binding"/>
    <property type="evidence" value="ECO:0007669"/>
    <property type="project" value="UniProtKB-UniRule"/>
</dbReference>
<dbReference type="InterPro" id="IPR009057">
    <property type="entry name" value="Homeodomain-like_sf"/>
</dbReference>
<organism evidence="6 7">
    <name type="scientific">Emergencia timonensis</name>
    <dbReference type="NCBI Taxonomy" id="1776384"/>
    <lineage>
        <taxon>Bacteria</taxon>
        <taxon>Bacillati</taxon>
        <taxon>Bacillota</taxon>
        <taxon>Clostridia</taxon>
        <taxon>Peptostreptococcales</taxon>
        <taxon>Anaerovoracaceae</taxon>
        <taxon>Emergencia</taxon>
    </lineage>
</organism>
<dbReference type="RefSeq" id="WP_118336651.1">
    <property type="nucleotide sequence ID" value="NZ_AP025567.1"/>
</dbReference>
<comment type="caution">
    <text evidence="6">The sequence shown here is derived from an EMBL/GenBank/DDBJ whole genome shotgun (WGS) entry which is preliminary data.</text>
</comment>
<gene>
    <name evidence="6" type="ORF">DW099_18365</name>
</gene>
<dbReference type="AlphaFoldDB" id="A0A415DUB6"/>
<name>A0A415DUB6_9FIRM</name>
<dbReference type="OrthoDB" id="9179041at2"/>
<sequence>MKEKPYHHGNLQTKLIEEGLALIHEKGRGDFSLRKLSKRVGVSPTACYNHFANVDELLAEMKNYVTKKFCDALLEDIDESEMATAAIRMGKSYVNFFACNPHYFTFIYDNEEYRINLTEAAFEGDFAPFNIFKETAVKCMEHHHIDKERYRDNLLVMWATVHGLAAMANMRGFHYGGDWGLLTETLLDTKINLL</sequence>
<evidence type="ECO:0000259" key="5">
    <source>
        <dbReference type="PROSITE" id="PS50977"/>
    </source>
</evidence>
<dbReference type="InterPro" id="IPR025996">
    <property type="entry name" value="MT1864/Rv1816-like_C"/>
</dbReference>
<dbReference type="Proteomes" id="UP000284841">
    <property type="component" value="Unassembled WGS sequence"/>
</dbReference>
<dbReference type="STRING" id="1776384.GCA_900086585_01167"/>
<accession>A0A415DUB6</accession>
<dbReference type="Pfam" id="PF00440">
    <property type="entry name" value="TetR_N"/>
    <property type="match status" value="1"/>
</dbReference>
<dbReference type="SUPFAM" id="SSF48498">
    <property type="entry name" value="Tetracyclin repressor-like, C-terminal domain"/>
    <property type="match status" value="1"/>
</dbReference>
<keyword evidence="1" id="KW-0805">Transcription regulation</keyword>
<dbReference type="PROSITE" id="PS50977">
    <property type="entry name" value="HTH_TETR_2"/>
    <property type="match status" value="1"/>
</dbReference>
<protein>
    <submittedName>
        <fullName evidence="6">TetR/AcrR family transcriptional regulator</fullName>
    </submittedName>
</protein>
<dbReference type="EMBL" id="QRMS01000008">
    <property type="protein sequence ID" value="RHJ83689.1"/>
    <property type="molecule type" value="Genomic_DNA"/>
</dbReference>
<keyword evidence="2 4" id="KW-0238">DNA-binding</keyword>
<evidence type="ECO:0000313" key="7">
    <source>
        <dbReference type="Proteomes" id="UP000284841"/>
    </source>
</evidence>
<keyword evidence="3" id="KW-0804">Transcription</keyword>
<dbReference type="InterPro" id="IPR036271">
    <property type="entry name" value="Tet_transcr_reg_TetR-rel_C_sf"/>
</dbReference>
<evidence type="ECO:0000256" key="3">
    <source>
        <dbReference type="ARBA" id="ARBA00023163"/>
    </source>
</evidence>
<evidence type="ECO:0000256" key="2">
    <source>
        <dbReference type="ARBA" id="ARBA00023125"/>
    </source>
</evidence>
<evidence type="ECO:0000256" key="4">
    <source>
        <dbReference type="PROSITE-ProRule" id="PRU00335"/>
    </source>
</evidence>
<feature type="DNA-binding region" description="H-T-H motif" evidence="4">
    <location>
        <begin position="32"/>
        <end position="51"/>
    </location>
</feature>
<keyword evidence="7" id="KW-1185">Reference proteome</keyword>
<dbReference type="Pfam" id="PF13305">
    <property type="entry name" value="TetR_C_33"/>
    <property type="match status" value="1"/>
</dbReference>
<evidence type="ECO:0000313" key="6">
    <source>
        <dbReference type="EMBL" id="RHJ83689.1"/>
    </source>
</evidence>
<reference evidence="6 7" key="1">
    <citation type="submission" date="2018-08" db="EMBL/GenBank/DDBJ databases">
        <title>A genome reference for cultivated species of the human gut microbiota.</title>
        <authorList>
            <person name="Zou Y."/>
            <person name="Xue W."/>
            <person name="Luo G."/>
        </authorList>
    </citation>
    <scope>NUCLEOTIDE SEQUENCE [LARGE SCALE GENOMIC DNA]</scope>
    <source>
        <strain evidence="6 7">AM07-24</strain>
    </source>
</reference>
<proteinExistence type="predicted"/>